<keyword evidence="2" id="KW-0812">Transmembrane</keyword>
<evidence type="ECO:0000256" key="2">
    <source>
        <dbReference type="SAM" id="Phobius"/>
    </source>
</evidence>
<reference evidence="3 4" key="1">
    <citation type="submission" date="2024-09" db="EMBL/GenBank/DDBJ databases">
        <authorList>
            <person name="Sun Q."/>
            <person name="Mori K."/>
        </authorList>
    </citation>
    <scope>NUCLEOTIDE SEQUENCE [LARGE SCALE GENOMIC DNA]</scope>
    <source>
        <strain evidence="3 4">JCM 14321</strain>
    </source>
</reference>
<evidence type="ECO:0000313" key="4">
    <source>
        <dbReference type="Proteomes" id="UP001589667"/>
    </source>
</evidence>
<dbReference type="Proteomes" id="UP001589667">
    <property type="component" value="Unassembled WGS sequence"/>
</dbReference>
<feature type="transmembrane region" description="Helical" evidence="2">
    <location>
        <begin position="97"/>
        <end position="114"/>
    </location>
</feature>
<keyword evidence="2" id="KW-1133">Transmembrane helix</keyword>
<sequence length="233" mass="24673">MRTIPSRPWAVVSAFAAASWAFFLLPPQQAVWSGPGAPAWSIALDGSPVYDGLRAGLHAMGLRDDYLVFGAAAALSFALIWFATGPAFTPFGWSGRVLGWIVLASAPITVLSYANHPIDAPLHLLWGAEGFALLAIGVWALAVAVVAPRDGTVPLWERLLLAATLPVIVGSTVLFGYWPHGSLIGLGLVAAVLAAWGRRTDERGRERRMPRGWRANDAGPGASTDLNDGRSDA</sequence>
<keyword evidence="4" id="KW-1185">Reference proteome</keyword>
<evidence type="ECO:0008006" key="5">
    <source>
        <dbReference type="Google" id="ProtNLM"/>
    </source>
</evidence>
<feature type="transmembrane region" description="Helical" evidence="2">
    <location>
        <begin position="67"/>
        <end position="85"/>
    </location>
</feature>
<accession>A0ABV5SQ48</accession>
<evidence type="ECO:0000256" key="1">
    <source>
        <dbReference type="SAM" id="MobiDB-lite"/>
    </source>
</evidence>
<organism evidence="3 4">
    <name type="scientific">Agromyces lapidis</name>
    <dbReference type="NCBI Taxonomy" id="279574"/>
    <lineage>
        <taxon>Bacteria</taxon>
        <taxon>Bacillati</taxon>
        <taxon>Actinomycetota</taxon>
        <taxon>Actinomycetes</taxon>
        <taxon>Micrococcales</taxon>
        <taxon>Microbacteriaceae</taxon>
        <taxon>Agromyces</taxon>
    </lineage>
</organism>
<evidence type="ECO:0000313" key="3">
    <source>
        <dbReference type="EMBL" id="MFB9642432.1"/>
    </source>
</evidence>
<feature type="transmembrane region" description="Helical" evidence="2">
    <location>
        <begin position="183"/>
        <end position="199"/>
    </location>
</feature>
<dbReference type="RefSeq" id="WP_157424146.1">
    <property type="nucleotide sequence ID" value="NZ_BAAANI010000001.1"/>
</dbReference>
<feature type="transmembrane region" description="Helical" evidence="2">
    <location>
        <begin position="126"/>
        <end position="147"/>
    </location>
</feature>
<proteinExistence type="predicted"/>
<feature type="region of interest" description="Disordered" evidence="1">
    <location>
        <begin position="205"/>
        <end position="233"/>
    </location>
</feature>
<dbReference type="EMBL" id="JBHMBL010000001">
    <property type="protein sequence ID" value="MFB9642432.1"/>
    <property type="molecule type" value="Genomic_DNA"/>
</dbReference>
<protein>
    <recommendedName>
        <fullName evidence="5">DUF998 domain-containing protein</fullName>
    </recommendedName>
</protein>
<comment type="caution">
    <text evidence="3">The sequence shown here is derived from an EMBL/GenBank/DDBJ whole genome shotgun (WGS) entry which is preliminary data.</text>
</comment>
<feature type="transmembrane region" description="Helical" evidence="2">
    <location>
        <begin position="159"/>
        <end position="177"/>
    </location>
</feature>
<keyword evidence="2" id="KW-0472">Membrane</keyword>
<name>A0ABV5SQ48_9MICO</name>
<gene>
    <name evidence="3" type="ORF">ACFFQV_09060</name>
</gene>